<comment type="caution">
    <text evidence="1">The sequence shown here is derived from an EMBL/GenBank/DDBJ whole genome shotgun (WGS) entry which is preliminary data.</text>
</comment>
<gene>
    <name evidence="1" type="ORF">M23134_00842</name>
</gene>
<dbReference type="EMBL" id="AAWS01000041">
    <property type="protein sequence ID" value="EAY25888.1"/>
    <property type="molecule type" value="Genomic_DNA"/>
</dbReference>
<dbReference type="AlphaFoldDB" id="A1ZUK2"/>
<accession>A1ZUK2</accession>
<evidence type="ECO:0000313" key="1">
    <source>
        <dbReference type="EMBL" id="EAY25888.1"/>
    </source>
</evidence>
<dbReference type="Proteomes" id="UP000004095">
    <property type="component" value="Unassembled WGS sequence"/>
</dbReference>
<organism evidence="1 2">
    <name type="scientific">Microscilla marina ATCC 23134</name>
    <dbReference type="NCBI Taxonomy" id="313606"/>
    <lineage>
        <taxon>Bacteria</taxon>
        <taxon>Pseudomonadati</taxon>
        <taxon>Bacteroidota</taxon>
        <taxon>Cytophagia</taxon>
        <taxon>Cytophagales</taxon>
        <taxon>Microscillaceae</taxon>
        <taxon>Microscilla</taxon>
    </lineage>
</organism>
<sequence length="118" mass="13555">MVPVVIATKPINGDPSCTVIFGNVFLWEAKLLEEHLFDVPQGLDIKLMPIAKTSSKVLLMLINKQLFLRRSIQSNLILTDYSVIDYQYFEWRVIQQYNPHEHIIGKTLRVTQCSIPIG</sequence>
<keyword evidence="2" id="KW-1185">Reference proteome</keyword>
<evidence type="ECO:0000313" key="2">
    <source>
        <dbReference type="Proteomes" id="UP000004095"/>
    </source>
</evidence>
<proteinExistence type="predicted"/>
<name>A1ZUK2_MICM2</name>
<reference evidence="1 2" key="1">
    <citation type="submission" date="2007-01" db="EMBL/GenBank/DDBJ databases">
        <authorList>
            <person name="Haygood M."/>
            <person name="Podell S."/>
            <person name="Anderson C."/>
            <person name="Hopkinson B."/>
            <person name="Roe K."/>
            <person name="Barbeau K."/>
            <person name="Gaasterland T."/>
            <person name="Ferriera S."/>
            <person name="Johnson J."/>
            <person name="Kravitz S."/>
            <person name="Beeson K."/>
            <person name="Sutton G."/>
            <person name="Rogers Y.-H."/>
            <person name="Friedman R."/>
            <person name="Frazier M."/>
            <person name="Venter J.C."/>
        </authorList>
    </citation>
    <scope>NUCLEOTIDE SEQUENCE [LARGE SCALE GENOMIC DNA]</scope>
    <source>
        <strain evidence="1 2">ATCC 23134</strain>
    </source>
</reference>
<protein>
    <submittedName>
        <fullName evidence="1">Uncharacterized protein</fullName>
    </submittedName>
</protein>